<dbReference type="Proteomes" id="UP001596067">
    <property type="component" value="Unassembled WGS sequence"/>
</dbReference>
<dbReference type="InterPro" id="IPR003593">
    <property type="entry name" value="AAA+_ATPase"/>
</dbReference>
<comment type="caution">
    <text evidence="4">The sequence shown here is derived from an EMBL/GenBank/DDBJ whole genome shotgun (WGS) entry which is preliminary data.</text>
</comment>
<dbReference type="InterPro" id="IPR051309">
    <property type="entry name" value="ABCF_ATPase"/>
</dbReference>
<keyword evidence="2 4" id="KW-0067">ATP-binding</keyword>
<dbReference type="CDD" id="cd03221">
    <property type="entry name" value="ABCF_EF-3"/>
    <property type="match status" value="2"/>
</dbReference>
<dbReference type="PROSITE" id="PS50893">
    <property type="entry name" value="ABC_TRANSPORTER_2"/>
    <property type="match status" value="2"/>
</dbReference>
<feature type="domain" description="ABC transporter" evidence="3">
    <location>
        <begin position="370"/>
        <end position="580"/>
    </location>
</feature>
<proteinExistence type="predicted"/>
<dbReference type="InterPro" id="IPR017871">
    <property type="entry name" value="ABC_transporter-like_CS"/>
</dbReference>
<evidence type="ECO:0000259" key="3">
    <source>
        <dbReference type="PROSITE" id="PS50893"/>
    </source>
</evidence>
<evidence type="ECO:0000256" key="1">
    <source>
        <dbReference type="ARBA" id="ARBA00022741"/>
    </source>
</evidence>
<evidence type="ECO:0000313" key="5">
    <source>
        <dbReference type="Proteomes" id="UP001596067"/>
    </source>
</evidence>
<dbReference type="Gene3D" id="3.40.50.300">
    <property type="entry name" value="P-loop containing nucleotide triphosphate hydrolases"/>
    <property type="match status" value="2"/>
</dbReference>
<gene>
    <name evidence="4" type="ORF">ACFP0N_11120</name>
</gene>
<dbReference type="PANTHER" id="PTHR42855:SF2">
    <property type="entry name" value="DRUG RESISTANCE ABC TRANSPORTER,ATP-BINDING PROTEIN"/>
    <property type="match status" value="1"/>
</dbReference>
<evidence type="ECO:0000256" key="2">
    <source>
        <dbReference type="ARBA" id="ARBA00022840"/>
    </source>
</evidence>
<dbReference type="Pfam" id="PF00005">
    <property type="entry name" value="ABC_tran"/>
    <property type="match status" value="2"/>
</dbReference>
<protein>
    <submittedName>
        <fullName evidence="4">ABC-F family ATP-binding cassette domain-containing protein</fullName>
    </submittedName>
</protein>
<dbReference type="PROSITE" id="PS00211">
    <property type="entry name" value="ABC_TRANSPORTER_1"/>
    <property type="match status" value="2"/>
</dbReference>
<dbReference type="PANTHER" id="PTHR42855">
    <property type="entry name" value="ABC TRANSPORTER ATP-BINDING SUBUNIT"/>
    <property type="match status" value="1"/>
</dbReference>
<dbReference type="InterPro" id="IPR027417">
    <property type="entry name" value="P-loop_NTPase"/>
</dbReference>
<name>A0ABW1EUP0_9ACTN</name>
<dbReference type="InterPro" id="IPR003439">
    <property type="entry name" value="ABC_transporter-like_ATP-bd"/>
</dbReference>
<keyword evidence="1" id="KW-0547">Nucleotide-binding</keyword>
<organism evidence="4 5">
    <name type="scientific">Kitasatospora aburaviensis</name>
    <dbReference type="NCBI Taxonomy" id="67265"/>
    <lineage>
        <taxon>Bacteria</taxon>
        <taxon>Bacillati</taxon>
        <taxon>Actinomycetota</taxon>
        <taxon>Actinomycetes</taxon>
        <taxon>Kitasatosporales</taxon>
        <taxon>Streptomycetaceae</taxon>
        <taxon>Kitasatospora</taxon>
    </lineage>
</organism>
<dbReference type="EMBL" id="JBHSOD010000010">
    <property type="protein sequence ID" value="MFC5885521.1"/>
    <property type="molecule type" value="Genomic_DNA"/>
</dbReference>
<dbReference type="SUPFAM" id="SSF52540">
    <property type="entry name" value="P-loop containing nucleoside triphosphate hydrolases"/>
    <property type="match status" value="2"/>
</dbReference>
<dbReference type="GO" id="GO:0005524">
    <property type="term" value="F:ATP binding"/>
    <property type="evidence" value="ECO:0007669"/>
    <property type="project" value="UniProtKB-KW"/>
</dbReference>
<evidence type="ECO:0000313" key="4">
    <source>
        <dbReference type="EMBL" id="MFC5885521.1"/>
    </source>
</evidence>
<feature type="domain" description="ABC transporter" evidence="3">
    <location>
        <begin position="6"/>
        <end position="261"/>
    </location>
</feature>
<keyword evidence="5" id="KW-1185">Reference proteome</keyword>
<reference evidence="5" key="1">
    <citation type="journal article" date="2019" name="Int. J. Syst. Evol. Microbiol.">
        <title>The Global Catalogue of Microorganisms (GCM) 10K type strain sequencing project: providing services to taxonomists for standard genome sequencing and annotation.</title>
        <authorList>
            <consortium name="The Broad Institute Genomics Platform"/>
            <consortium name="The Broad Institute Genome Sequencing Center for Infectious Disease"/>
            <person name="Wu L."/>
            <person name="Ma J."/>
        </authorList>
    </citation>
    <scope>NUCLEOTIDE SEQUENCE [LARGE SCALE GENOMIC DNA]</scope>
    <source>
        <strain evidence="5">CGMCC 4.1469</strain>
    </source>
</reference>
<accession>A0ABW1EUP0</accession>
<sequence length="580" mass="61864">MLRSQLSVQNVTRRYDDRTVLDAVSFTVKPGEKAGIIGDNGAGKSTLLRLVAGADRPDHGEVTAIAPGGVGYLAQALALPPHATVQSAIDLALADLRDLEARMRRAEAALGGLAPEELAAALDAYAELVARYESRAGYEADARVDVALHGLGLPGLDRTRALGTLSGGERSRLALAATLASQPELLLLDEPTNDLDDQALVWLEEHLRAHRGTVLAVTHDRVFLERVTTAILEVAEGKVTRHGDGYAGYLAAKAAEHRYRVRAYEDWRAELARNSRLAATNVARLDRIPRKLPLSVFGHGGFRSRGRGHGAMSRVRNAKERVERLTSSPVAPPPEPLVFTPDLGGTVAVDAARPARAAQAGQPGQAVRPVQAGHAVQAVQPAAELTGIRVADRLHLPSLRIAAGERLLVTGPNGAGKTTLMRLLAGELQPDEGTVRTRGRVGHLRQDTTAWAPDLTVLQAFAHGRTGAPDDHADALLALGLFNPSDLRLTVGALSYGQQRRIELARLVSGPVDLLLLDEPTNHLSPALVEHLQAALTDYPGAVVIVTHDRRLRADFTGSQLELEAGHSTWQSSTRLASAG</sequence>
<dbReference type="RefSeq" id="WP_313761685.1">
    <property type="nucleotide sequence ID" value="NZ_BAAAVH010000049.1"/>
</dbReference>
<dbReference type="SMART" id="SM00382">
    <property type="entry name" value="AAA"/>
    <property type="match status" value="2"/>
</dbReference>